<organism evidence="1 2">
    <name type="scientific">Chryseobacterium vrystaatense</name>
    <dbReference type="NCBI Taxonomy" id="307480"/>
    <lineage>
        <taxon>Bacteria</taxon>
        <taxon>Pseudomonadati</taxon>
        <taxon>Bacteroidota</taxon>
        <taxon>Flavobacteriia</taxon>
        <taxon>Flavobacteriales</taxon>
        <taxon>Weeksellaceae</taxon>
        <taxon>Chryseobacterium group</taxon>
        <taxon>Chryseobacterium</taxon>
    </lineage>
</organism>
<reference evidence="2" key="1">
    <citation type="submission" date="2016-11" db="EMBL/GenBank/DDBJ databases">
        <authorList>
            <person name="Varghese N."/>
            <person name="Submissions S."/>
        </authorList>
    </citation>
    <scope>NUCLEOTIDE SEQUENCE [LARGE SCALE GENOMIC DNA]</scope>
    <source>
        <strain evidence="2">YR203</strain>
    </source>
</reference>
<evidence type="ECO:0000313" key="1">
    <source>
        <dbReference type="EMBL" id="SHF81817.1"/>
    </source>
</evidence>
<dbReference type="AlphaFoldDB" id="A0A1M5ERL2"/>
<protein>
    <submittedName>
        <fullName evidence="1">Streptomycin 6-kinase</fullName>
    </submittedName>
</protein>
<keyword evidence="1" id="KW-0418">Kinase</keyword>
<dbReference type="RefSeq" id="WP_083536181.1">
    <property type="nucleotide sequence ID" value="NZ_FQVE01000003.1"/>
</dbReference>
<dbReference type="GO" id="GO:0016301">
    <property type="term" value="F:kinase activity"/>
    <property type="evidence" value="ECO:0007669"/>
    <property type="project" value="UniProtKB-KW"/>
</dbReference>
<dbReference type="InterPro" id="IPR011009">
    <property type="entry name" value="Kinase-like_dom_sf"/>
</dbReference>
<dbReference type="SUPFAM" id="SSF56112">
    <property type="entry name" value="Protein kinase-like (PK-like)"/>
    <property type="match status" value="1"/>
</dbReference>
<dbReference type="Proteomes" id="UP000184108">
    <property type="component" value="Unassembled WGS sequence"/>
</dbReference>
<dbReference type="Pfam" id="PF04655">
    <property type="entry name" value="APH_6_hur"/>
    <property type="match status" value="1"/>
</dbReference>
<gene>
    <name evidence="1" type="ORF">SAMN02787073_3005</name>
</gene>
<dbReference type="GO" id="GO:0016773">
    <property type="term" value="F:phosphotransferase activity, alcohol group as acceptor"/>
    <property type="evidence" value="ECO:0007669"/>
    <property type="project" value="InterPro"/>
</dbReference>
<evidence type="ECO:0000313" key="2">
    <source>
        <dbReference type="Proteomes" id="UP000184108"/>
    </source>
</evidence>
<dbReference type="EMBL" id="FQVE01000003">
    <property type="protein sequence ID" value="SHF81817.1"/>
    <property type="molecule type" value="Genomic_DNA"/>
</dbReference>
<dbReference type="GO" id="GO:0019748">
    <property type="term" value="P:secondary metabolic process"/>
    <property type="evidence" value="ECO:0007669"/>
    <property type="project" value="InterPro"/>
</dbReference>
<name>A0A1M5ERL2_9FLAO</name>
<sequence>MKLKDEYTQLLSMYRHRWNLKDNGDPMVTHSSVLQPMVWDGNNVILKIALINEEKQGNQLMVQWNGHGAAKVFLHDDNSILLEQLSGETALFQMAQNGEDDQATKILCDVAQHLHSVESSAKLVLSPLKQWFNELFKAEEKNKALFSESASIARNLLESQINSTVLHGDLHHQNVLYSKEKGWLAIDPKGLYGENTYEFANLFCNPDHHVALIPGRLERQLDIVCNQTGIDRDRMLQWIVAYSALSASWSIQDGMDAALALSINAQALKLLS</sequence>
<dbReference type="InterPro" id="IPR006748">
    <property type="entry name" value="NH2Glyco/OHUrea_AB-resist_kin"/>
</dbReference>
<dbReference type="Gene3D" id="3.90.1200.10">
    <property type="match status" value="1"/>
</dbReference>
<accession>A0A1M5ERL2</accession>
<proteinExistence type="predicted"/>
<keyword evidence="1" id="KW-0808">Transferase</keyword>